<gene>
    <name evidence="2" type="ORF">F5544_10150</name>
</gene>
<dbReference type="InterPro" id="IPR014347">
    <property type="entry name" value="Tautomerase/MIF_sf"/>
</dbReference>
<dbReference type="SUPFAM" id="SSF55331">
    <property type="entry name" value="Tautomerase/MIF"/>
    <property type="match status" value="1"/>
</dbReference>
<proteinExistence type="predicted"/>
<dbReference type="AlphaFoldDB" id="A0A6G9Y9M4"/>
<dbReference type="GO" id="GO:0046983">
    <property type="term" value="F:protein dimerization activity"/>
    <property type="evidence" value="ECO:0007669"/>
    <property type="project" value="InterPro"/>
</dbReference>
<evidence type="ECO:0000259" key="1">
    <source>
        <dbReference type="Pfam" id="PF08100"/>
    </source>
</evidence>
<dbReference type="Gene3D" id="3.30.429.10">
    <property type="entry name" value="Macrophage Migration Inhibitory Factor"/>
    <property type="match status" value="1"/>
</dbReference>
<dbReference type="Pfam" id="PF14552">
    <property type="entry name" value="Tautomerase_2"/>
    <property type="match status" value="1"/>
</dbReference>
<dbReference type="SUPFAM" id="SSF53335">
    <property type="entry name" value="S-adenosyl-L-methionine-dependent methyltransferases"/>
    <property type="match status" value="1"/>
</dbReference>
<sequence>MYLMSLGQNASQVVRTMAMLSIAEHLDEVGSSTAAELASRVSSDPDMTYRLLRAGAALGFLRYDPTTSAFSGTSMLRVLHKDAPNSLKYAVQNGAGPAIWQSALRFPETVRTGRSQVVEALGSELFDYFGQHAEEAEIFSAAMTELSAPVIRSAIPLIDVGSAEFAVDVGAHSAAARGAGLSDDAIEDLVAARTPEGLDRTAQLAHDVALALVRDHDVSDGLYAEFLSDFGETRAVALLALIGQYLATCAVVTCFRVPAPGACPAQFSTRLTIRSNAMPLADIYLHQGVTTRDQRKAISDAIHAAMVDTLHIPDDDRFHYFHEFPEGTAFHEDVVFGLPRSNRLMCITLSFNNRTADTKKALFESLVDQLREKAGVPPEDVAFRIVETARENWWAAGRVIDARTGYDERMTTIVE</sequence>
<dbReference type="InterPro" id="IPR037479">
    <property type="entry name" value="Tauto_MSAD"/>
</dbReference>
<dbReference type="InterPro" id="IPR029063">
    <property type="entry name" value="SAM-dependent_MTases_sf"/>
</dbReference>
<dbReference type="Proteomes" id="UP000503540">
    <property type="component" value="Chromosome"/>
</dbReference>
<dbReference type="KEGG" id="nah:F5544_10150"/>
<dbReference type="EMBL" id="CP046172">
    <property type="protein sequence ID" value="QIS09929.1"/>
    <property type="molecule type" value="Genomic_DNA"/>
</dbReference>
<evidence type="ECO:0000313" key="3">
    <source>
        <dbReference type="Proteomes" id="UP000503540"/>
    </source>
</evidence>
<dbReference type="Gene3D" id="1.10.10.10">
    <property type="entry name" value="Winged helix-like DNA-binding domain superfamily/Winged helix DNA-binding domain"/>
    <property type="match status" value="1"/>
</dbReference>
<evidence type="ECO:0000313" key="2">
    <source>
        <dbReference type="EMBL" id="QIS09929.1"/>
    </source>
</evidence>
<dbReference type="SUPFAM" id="SSF69118">
    <property type="entry name" value="AhpD-like"/>
    <property type="match status" value="1"/>
</dbReference>
<feature type="domain" description="O-methyltransferase dimerisation" evidence="1">
    <location>
        <begin position="7"/>
        <end position="65"/>
    </location>
</feature>
<dbReference type="InterPro" id="IPR012967">
    <property type="entry name" value="COMT_dimerisation"/>
</dbReference>
<dbReference type="Pfam" id="PF08100">
    <property type="entry name" value="Dimerisation"/>
    <property type="match status" value="1"/>
</dbReference>
<accession>A0A6G9Y9M4</accession>
<reference evidence="2 3" key="1">
    <citation type="journal article" date="2019" name="ACS Chem. Biol.">
        <title>Identification and Mobilization of a Cryptic Antibiotic Biosynthesis Gene Locus from a Human-Pathogenic Nocardia Isolate.</title>
        <authorList>
            <person name="Herisse M."/>
            <person name="Ishida K."/>
            <person name="Porter J.L."/>
            <person name="Howden B."/>
            <person name="Hertweck C."/>
            <person name="Stinear T.P."/>
            <person name="Pidot S.J."/>
        </authorList>
    </citation>
    <scope>NUCLEOTIDE SEQUENCE [LARGE SCALE GENOMIC DNA]</scope>
    <source>
        <strain evidence="2 3">AUSMDU00012717</strain>
    </source>
</reference>
<protein>
    <recommendedName>
        <fullName evidence="1">O-methyltransferase dimerisation domain-containing protein</fullName>
    </recommendedName>
</protein>
<dbReference type="PANTHER" id="PTHR38460:SF1">
    <property type="entry name" value="TAUTOMERASE YOLI-RELATED"/>
    <property type="match status" value="1"/>
</dbReference>
<keyword evidence="3" id="KW-1185">Reference proteome</keyword>
<dbReference type="Gene3D" id="1.20.1290.10">
    <property type="entry name" value="AhpD-like"/>
    <property type="match status" value="1"/>
</dbReference>
<dbReference type="PANTHER" id="PTHR38460">
    <property type="entry name" value="TAUTOMERASE YOLI-RELATED"/>
    <property type="match status" value="1"/>
</dbReference>
<dbReference type="InterPro" id="IPR036388">
    <property type="entry name" value="WH-like_DNA-bd_sf"/>
</dbReference>
<organism evidence="2 3">
    <name type="scientific">Nocardia arthritidis</name>
    <dbReference type="NCBI Taxonomy" id="228602"/>
    <lineage>
        <taxon>Bacteria</taxon>
        <taxon>Bacillati</taxon>
        <taxon>Actinomycetota</taxon>
        <taxon>Actinomycetes</taxon>
        <taxon>Mycobacteriales</taxon>
        <taxon>Nocardiaceae</taxon>
        <taxon>Nocardia</taxon>
    </lineage>
</organism>
<dbReference type="InterPro" id="IPR029032">
    <property type="entry name" value="AhpD-like"/>
</dbReference>
<dbReference type="InterPro" id="IPR036390">
    <property type="entry name" value="WH_DNA-bd_sf"/>
</dbReference>
<name>A0A6G9Y9M4_9NOCA</name>
<dbReference type="SUPFAM" id="SSF46785">
    <property type="entry name" value="Winged helix' DNA-binding domain"/>
    <property type="match status" value="1"/>
</dbReference>